<reference evidence="2 3" key="1">
    <citation type="journal article" date="2018" name="MBio">
        <title>Comparative Genomics Reveals the Core Gene Toolbox for the Fungus-Insect Symbiosis.</title>
        <authorList>
            <person name="Wang Y."/>
            <person name="Stata M."/>
            <person name="Wang W."/>
            <person name="Stajich J.E."/>
            <person name="White M.M."/>
            <person name="Moncalvo J.M."/>
        </authorList>
    </citation>
    <scope>NUCLEOTIDE SEQUENCE [LARGE SCALE GENOMIC DNA]</scope>
    <source>
        <strain evidence="2 3">SWE-8-4</strain>
    </source>
</reference>
<dbReference type="Pfam" id="PF08293">
    <property type="entry name" value="MRP-S33"/>
    <property type="match status" value="1"/>
</dbReference>
<dbReference type="EMBL" id="MBFR01000107">
    <property type="protein sequence ID" value="PVU93941.1"/>
    <property type="molecule type" value="Genomic_DNA"/>
</dbReference>
<dbReference type="OrthoDB" id="6495301at2759"/>
<evidence type="ECO:0000313" key="3">
    <source>
        <dbReference type="Proteomes" id="UP000245383"/>
    </source>
</evidence>
<accession>A0A2T9YNR2</accession>
<protein>
    <submittedName>
        <fullName evidence="2">Uncharacterized protein</fullName>
    </submittedName>
</protein>
<keyword evidence="3" id="KW-1185">Reference proteome</keyword>
<feature type="compositionally biased region" description="Basic and acidic residues" evidence="1">
    <location>
        <begin position="101"/>
        <end position="114"/>
    </location>
</feature>
<evidence type="ECO:0000256" key="1">
    <source>
        <dbReference type="SAM" id="MobiDB-lite"/>
    </source>
</evidence>
<evidence type="ECO:0000313" key="2">
    <source>
        <dbReference type="EMBL" id="PVU93941.1"/>
    </source>
</evidence>
<dbReference type="AlphaFoldDB" id="A0A2T9YNR2"/>
<gene>
    <name evidence="2" type="ORF">BB561_002930</name>
</gene>
<organism evidence="2 3">
    <name type="scientific">Smittium simulii</name>
    <dbReference type="NCBI Taxonomy" id="133385"/>
    <lineage>
        <taxon>Eukaryota</taxon>
        <taxon>Fungi</taxon>
        <taxon>Fungi incertae sedis</taxon>
        <taxon>Zoopagomycota</taxon>
        <taxon>Kickxellomycotina</taxon>
        <taxon>Harpellomycetes</taxon>
        <taxon>Harpellales</taxon>
        <taxon>Legeriomycetaceae</taxon>
        <taxon>Smittium</taxon>
    </lineage>
</organism>
<proteinExistence type="predicted"/>
<feature type="region of interest" description="Disordered" evidence="1">
    <location>
        <begin position="91"/>
        <end position="114"/>
    </location>
</feature>
<sequence length="114" mass="13073">MTSISAQRLFELKKLTARIFASPIPLTQTKNSRNGSRILLKKPSSISIGSHYPSKEYYEATKVQRLIAPLKGTRYEPVDFDESIRLLKIEEKKKRGKGAPKKKEEDVKDIKKKK</sequence>
<name>A0A2T9YNR2_9FUNG</name>
<dbReference type="Proteomes" id="UP000245383">
    <property type="component" value="Unassembled WGS sequence"/>
</dbReference>
<comment type="caution">
    <text evidence="2">The sequence shown here is derived from an EMBL/GenBank/DDBJ whole genome shotgun (WGS) entry which is preliminary data.</text>
</comment>
<dbReference type="STRING" id="133385.A0A2T9YNR2"/>
<dbReference type="InterPro" id="IPR013219">
    <property type="entry name" value="Ribosomal_mS33"/>
</dbReference>